<evidence type="ECO:0000313" key="6">
    <source>
        <dbReference type="EMBL" id="CAB4898631.1"/>
    </source>
</evidence>
<dbReference type="Gene3D" id="3.30.420.140">
    <property type="entry name" value="YqgF/RNase H-like domain"/>
    <property type="match status" value="1"/>
</dbReference>
<evidence type="ECO:0000259" key="5">
    <source>
        <dbReference type="SMART" id="SM00732"/>
    </source>
</evidence>
<keyword evidence="4" id="KW-0378">Hydrolase</keyword>
<evidence type="ECO:0000256" key="3">
    <source>
        <dbReference type="ARBA" id="ARBA00022722"/>
    </source>
</evidence>
<dbReference type="HAMAP" id="MF_00651">
    <property type="entry name" value="Nuclease_YqgF"/>
    <property type="match status" value="1"/>
</dbReference>
<sequence length="150" mass="16311">MNEPIPIGQRIGFDYGEKRIGVATSDAHSILVSPHATLVNDDKLMDKLSEIITEIDPIYIVVGDPKNLSGRDGEKSVSANEFGSLVKKLFAGPVYLVDERLTTNTAYAQMREIGKSEKESKHVIDQIAAINILESAILSEKSGTSVGRLL</sequence>
<evidence type="ECO:0000256" key="4">
    <source>
        <dbReference type="ARBA" id="ARBA00022801"/>
    </source>
</evidence>
<dbReference type="GO" id="GO:0004518">
    <property type="term" value="F:nuclease activity"/>
    <property type="evidence" value="ECO:0007669"/>
    <property type="project" value="UniProtKB-KW"/>
</dbReference>
<dbReference type="InterPro" id="IPR005227">
    <property type="entry name" value="YqgF"/>
</dbReference>
<dbReference type="PANTHER" id="PTHR33317:SF4">
    <property type="entry name" value="POLYNUCLEOTIDYL TRANSFERASE, RIBONUCLEASE H-LIKE SUPERFAMILY PROTEIN"/>
    <property type="match status" value="1"/>
</dbReference>
<dbReference type="GO" id="GO:0016787">
    <property type="term" value="F:hydrolase activity"/>
    <property type="evidence" value="ECO:0007669"/>
    <property type="project" value="UniProtKB-KW"/>
</dbReference>
<reference evidence="6" key="1">
    <citation type="submission" date="2020-05" db="EMBL/GenBank/DDBJ databases">
        <authorList>
            <person name="Chiriac C."/>
            <person name="Salcher M."/>
            <person name="Ghai R."/>
            <person name="Kavagutti S V."/>
        </authorList>
    </citation>
    <scope>NUCLEOTIDE SEQUENCE</scope>
</reference>
<dbReference type="CDD" id="cd16964">
    <property type="entry name" value="YqgF"/>
    <property type="match status" value="1"/>
</dbReference>
<dbReference type="PANTHER" id="PTHR33317">
    <property type="entry name" value="POLYNUCLEOTIDYL TRANSFERASE, RIBONUCLEASE H-LIKE SUPERFAMILY PROTEIN"/>
    <property type="match status" value="1"/>
</dbReference>
<gene>
    <name evidence="6" type="ORF">UFOPK3608_00201</name>
</gene>
<feature type="domain" description="YqgF/RNase H-like" evidence="5">
    <location>
        <begin position="8"/>
        <end position="106"/>
    </location>
</feature>
<dbReference type="InterPro" id="IPR006641">
    <property type="entry name" value="YqgF/RNaseH-like_dom"/>
</dbReference>
<dbReference type="InterPro" id="IPR012337">
    <property type="entry name" value="RNaseH-like_sf"/>
</dbReference>
<keyword evidence="1" id="KW-0963">Cytoplasm</keyword>
<keyword evidence="3" id="KW-0540">Nuclease</keyword>
<evidence type="ECO:0000256" key="1">
    <source>
        <dbReference type="ARBA" id="ARBA00022490"/>
    </source>
</evidence>
<dbReference type="GO" id="GO:0000967">
    <property type="term" value="P:rRNA 5'-end processing"/>
    <property type="evidence" value="ECO:0007669"/>
    <property type="project" value="TreeGrafter"/>
</dbReference>
<keyword evidence="2" id="KW-0690">Ribosome biogenesis</keyword>
<dbReference type="EMBL" id="CAFBMP010000005">
    <property type="protein sequence ID" value="CAB4898631.1"/>
    <property type="molecule type" value="Genomic_DNA"/>
</dbReference>
<dbReference type="AlphaFoldDB" id="A0A6J7FT82"/>
<evidence type="ECO:0000256" key="2">
    <source>
        <dbReference type="ARBA" id="ARBA00022517"/>
    </source>
</evidence>
<dbReference type="NCBIfam" id="TIGR00250">
    <property type="entry name" value="RNAse_H_YqgF"/>
    <property type="match status" value="1"/>
</dbReference>
<name>A0A6J7FT82_9ZZZZ</name>
<proteinExistence type="inferred from homology"/>
<organism evidence="6">
    <name type="scientific">freshwater metagenome</name>
    <dbReference type="NCBI Taxonomy" id="449393"/>
    <lineage>
        <taxon>unclassified sequences</taxon>
        <taxon>metagenomes</taxon>
        <taxon>ecological metagenomes</taxon>
    </lineage>
</organism>
<dbReference type="SMART" id="SM00732">
    <property type="entry name" value="YqgFc"/>
    <property type="match status" value="1"/>
</dbReference>
<dbReference type="InterPro" id="IPR037027">
    <property type="entry name" value="YqgF/RNaseH-like_dom_sf"/>
</dbReference>
<dbReference type="SUPFAM" id="SSF53098">
    <property type="entry name" value="Ribonuclease H-like"/>
    <property type="match status" value="1"/>
</dbReference>
<dbReference type="Pfam" id="PF03652">
    <property type="entry name" value="RuvX"/>
    <property type="match status" value="1"/>
</dbReference>
<protein>
    <submittedName>
        <fullName evidence="6">Unannotated protein</fullName>
    </submittedName>
</protein>
<accession>A0A6J7FT82</accession>
<dbReference type="GO" id="GO:0005829">
    <property type="term" value="C:cytosol"/>
    <property type="evidence" value="ECO:0007669"/>
    <property type="project" value="TreeGrafter"/>
</dbReference>